<evidence type="ECO:0000259" key="2">
    <source>
        <dbReference type="Pfam" id="PF21762"/>
    </source>
</evidence>
<feature type="domain" description="Gfd2/YDR514C-like C-terminal" evidence="2">
    <location>
        <begin position="122"/>
        <end position="307"/>
    </location>
</feature>
<reference evidence="3 4" key="1">
    <citation type="submission" date="2024-04" db="EMBL/GenBank/DDBJ databases">
        <title>Phyllosticta paracitricarpa is synonymous to the EU quarantine fungus P. citricarpa based on phylogenomic analyses.</title>
        <authorList>
            <consortium name="Lawrence Berkeley National Laboratory"/>
            <person name="Van Ingen-Buijs V.A."/>
            <person name="Van Westerhoven A.C."/>
            <person name="Haridas S."/>
            <person name="Skiadas P."/>
            <person name="Martin F."/>
            <person name="Groenewald J.Z."/>
            <person name="Crous P.W."/>
            <person name="Seidl M.F."/>
        </authorList>
    </citation>
    <scope>NUCLEOTIDE SEQUENCE [LARGE SCALE GENOMIC DNA]</scope>
    <source>
        <strain evidence="3 4">CBS 123374</strain>
    </source>
</reference>
<feature type="region of interest" description="Disordered" evidence="1">
    <location>
        <begin position="361"/>
        <end position="380"/>
    </location>
</feature>
<sequence length="395" mass="43846">MGRKKKKQAGLISTDVQVKVPAPDPSPDPVPFTLEQNEFPSLQEANDRTSPLVNSVSSSSGSNSSGKSSPTSTETIDLPFPTSSDEIPQSRLCHTLNWTSAVKDSHRLVAFDDERFIPKQHSDTKDIQEIGLCIFDPELMPNSLKTDFTNPAWLPTAISLLRTRHVRIEETLHLLNDNSIPPKFHVCPGGCQNHSLYCTTEILKKKEIASVMAEHLNVQCEQFKSKGNYRPTALLMQGCGDVTTLRDLDVELNTNHIRLLDLQQINLPRRAHDGSIYPLSLRYAVEQMGISYKHAHNSANDATWTLVSGLVTAIQGITQHEIGKKLDLNSKFVDGVFIPSIPTALTTMHLANQDKLLFSTSSPKEESSGHVKCNGKARPKQKFKRLNLKEILSNP</sequence>
<dbReference type="Pfam" id="PF21762">
    <property type="entry name" value="DEDDh_C"/>
    <property type="match status" value="1"/>
</dbReference>
<name>A0ABR1Y939_9PEZI</name>
<evidence type="ECO:0000256" key="1">
    <source>
        <dbReference type="SAM" id="MobiDB-lite"/>
    </source>
</evidence>
<keyword evidence="4" id="KW-1185">Reference proteome</keyword>
<feature type="region of interest" description="Disordered" evidence="1">
    <location>
        <begin position="1"/>
        <end position="84"/>
    </location>
</feature>
<proteinExistence type="predicted"/>
<dbReference type="EMBL" id="JBBWRZ010000015">
    <property type="protein sequence ID" value="KAK8222676.1"/>
    <property type="molecule type" value="Genomic_DNA"/>
</dbReference>
<feature type="compositionally biased region" description="Low complexity" evidence="1">
    <location>
        <begin position="49"/>
        <end position="72"/>
    </location>
</feature>
<accession>A0ABR1Y939</accession>
<protein>
    <recommendedName>
        <fullName evidence="2">Gfd2/YDR514C-like C-terminal domain-containing protein</fullName>
    </recommendedName>
</protein>
<dbReference type="InterPro" id="IPR048519">
    <property type="entry name" value="Gfd2/YDR514C-like_C"/>
</dbReference>
<organism evidence="3 4">
    <name type="scientific">Phyllosticta capitalensis</name>
    <dbReference type="NCBI Taxonomy" id="121624"/>
    <lineage>
        <taxon>Eukaryota</taxon>
        <taxon>Fungi</taxon>
        <taxon>Dikarya</taxon>
        <taxon>Ascomycota</taxon>
        <taxon>Pezizomycotina</taxon>
        <taxon>Dothideomycetes</taxon>
        <taxon>Dothideomycetes incertae sedis</taxon>
        <taxon>Botryosphaeriales</taxon>
        <taxon>Phyllostictaceae</taxon>
        <taxon>Phyllosticta</taxon>
    </lineage>
</organism>
<dbReference type="Proteomes" id="UP001492380">
    <property type="component" value="Unassembled WGS sequence"/>
</dbReference>
<feature type="compositionally biased region" description="Polar residues" evidence="1">
    <location>
        <begin position="34"/>
        <end position="44"/>
    </location>
</feature>
<evidence type="ECO:0000313" key="4">
    <source>
        <dbReference type="Proteomes" id="UP001492380"/>
    </source>
</evidence>
<evidence type="ECO:0000313" key="3">
    <source>
        <dbReference type="EMBL" id="KAK8222676.1"/>
    </source>
</evidence>
<gene>
    <name evidence="3" type="ORF">HDK90DRAFT_515733</name>
</gene>
<dbReference type="PANTHER" id="PTHR28083:SF1">
    <property type="entry name" value="GOOD FOR FULL DBP5 ACTIVITY PROTEIN 2"/>
    <property type="match status" value="1"/>
</dbReference>
<comment type="caution">
    <text evidence="3">The sequence shown here is derived from an EMBL/GenBank/DDBJ whole genome shotgun (WGS) entry which is preliminary data.</text>
</comment>
<dbReference type="InterPro" id="IPR040151">
    <property type="entry name" value="Gfd2/YDR514C-like"/>
</dbReference>
<dbReference type="PANTHER" id="PTHR28083">
    <property type="entry name" value="GOOD FOR FULL DBP5 ACTIVITY PROTEIN 2"/>
    <property type="match status" value="1"/>
</dbReference>